<dbReference type="EMBL" id="AAEW02000006">
    <property type="protein sequence ID" value="EAT16181.1"/>
    <property type="molecule type" value="Genomic_DNA"/>
</dbReference>
<dbReference type="Pfam" id="PF00795">
    <property type="entry name" value="CN_hydrolase"/>
    <property type="match status" value="1"/>
</dbReference>
<comment type="pathway">
    <text evidence="9">Protein modification; lipoprotein biosynthesis (N-acyl transfer).</text>
</comment>
<dbReference type="InterPro" id="IPR045378">
    <property type="entry name" value="LNT_N"/>
</dbReference>
<evidence type="ECO:0000313" key="12">
    <source>
        <dbReference type="Proteomes" id="UP000005695"/>
    </source>
</evidence>
<keyword evidence="12" id="KW-1185">Reference proteome</keyword>
<proteinExistence type="inferred from homology"/>
<dbReference type="GO" id="GO:0016410">
    <property type="term" value="F:N-acyltransferase activity"/>
    <property type="evidence" value="ECO:0007669"/>
    <property type="project" value="UniProtKB-UniRule"/>
</dbReference>
<dbReference type="UniPathway" id="UPA00666"/>
<dbReference type="RefSeq" id="WP_005999370.1">
    <property type="nucleotide sequence ID" value="NZ_AAEW02000006.1"/>
</dbReference>
<evidence type="ECO:0000259" key="10">
    <source>
        <dbReference type="PROSITE" id="PS50263"/>
    </source>
</evidence>
<feature type="transmembrane region" description="Helical" evidence="9">
    <location>
        <begin position="147"/>
        <end position="174"/>
    </location>
</feature>
<evidence type="ECO:0000256" key="3">
    <source>
        <dbReference type="ARBA" id="ARBA00022475"/>
    </source>
</evidence>
<keyword evidence="6 9" id="KW-1133">Transmembrane helix</keyword>
<name>Q1K127_DESA6</name>
<keyword evidence="5 9" id="KW-0812">Transmembrane</keyword>
<dbReference type="InterPro" id="IPR003010">
    <property type="entry name" value="C-N_Hydrolase"/>
</dbReference>
<evidence type="ECO:0000256" key="1">
    <source>
        <dbReference type="ARBA" id="ARBA00004651"/>
    </source>
</evidence>
<comment type="similarity">
    <text evidence="2 9">Belongs to the CN hydrolase family. Apolipoprotein N-acyltransferase subfamily.</text>
</comment>
<evidence type="ECO:0000256" key="5">
    <source>
        <dbReference type="ARBA" id="ARBA00022692"/>
    </source>
</evidence>
<organism evidence="11 12">
    <name type="scientific">Desulfuromonas acetoxidans (strain DSM 684 / 11070)</name>
    <dbReference type="NCBI Taxonomy" id="281689"/>
    <lineage>
        <taxon>Bacteria</taxon>
        <taxon>Pseudomonadati</taxon>
        <taxon>Thermodesulfobacteriota</taxon>
        <taxon>Desulfuromonadia</taxon>
        <taxon>Desulfuromonadales</taxon>
        <taxon>Desulfuromonadaceae</taxon>
        <taxon>Desulfuromonas</taxon>
    </lineage>
</organism>
<dbReference type="PANTHER" id="PTHR38686:SF1">
    <property type="entry name" value="APOLIPOPROTEIN N-ACYLTRANSFERASE"/>
    <property type="match status" value="1"/>
</dbReference>
<evidence type="ECO:0000256" key="6">
    <source>
        <dbReference type="ARBA" id="ARBA00022989"/>
    </source>
</evidence>
<dbReference type="Gene3D" id="3.60.110.10">
    <property type="entry name" value="Carbon-nitrogen hydrolase"/>
    <property type="match status" value="1"/>
</dbReference>
<keyword evidence="8 9" id="KW-0012">Acyltransferase</keyword>
<reference evidence="11" key="2">
    <citation type="submission" date="2006-05" db="EMBL/GenBank/DDBJ databases">
        <title>Sequencing of the draft genome and assembly of Desulfuromonas acetoxidans DSM 684.</title>
        <authorList>
            <consortium name="US DOE Joint Genome Institute (JGI-PGF)"/>
            <person name="Copeland A."/>
            <person name="Lucas S."/>
            <person name="Lapidus A."/>
            <person name="Barry K."/>
            <person name="Detter J.C."/>
            <person name="Glavina del Rio T."/>
            <person name="Hammon N."/>
            <person name="Israni S."/>
            <person name="Dalin E."/>
            <person name="Tice H."/>
            <person name="Bruce D."/>
            <person name="Pitluck S."/>
            <person name="Richardson P."/>
        </authorList>
    </citation>
    <scope>NUCLEOTIDE SEQUENCE [LARGE SCALE GENOMIC DNA]</scope>
    <source>
        <strain evidence="11">DSM 684</strain>
    </source>
</reference>
<dbReference type="AlphaFoldDB" id="Q1K127"/>
<evidence type="ECO:0000256" key="7">
    <source>
        <dbReference type="ARBA" id="ARBA00023136"/>
    </source>
</evidence>
<accession>Q1K127</accession>
<evidence type="ECO:0000256" key="8">
    <source>
        <dbReference type="ARBA" id="ARBA00023315"/>
    </source>
</evidence>
<keyword evidence="7 9" id="KW-0472">Membrane</keyword>
<dbReference type="NCBIfam" id="TIGR00546">
    <property type="entry name" value="lnt"/>
    <property type="match status" value="1"/>
</dbReference>
<evidence type="ECO:0000313" key="11">
    <source>
        <dbReference type="EMBL" id="EAT16181.1"/>
    </source>
</evidence>
<comment type="caution">
    <text evidence="11">The sequence shown here is derived from an EMBL/GenBank/DDBJ whole genome shotgun (WGS) entry which is preliminary data.</text>
</comment>
<sequence>MTDRWLQRLAPPFSGLLMALAFPLAGQGWLAWLALVPLLVVMPSRPWRSGFSAGVVFFAVTLYWLNLVMTVYGQMPWVLAIVAYLLLATYLALFWAATCWCSMRIHRALHVPLPLVTAVCWVALEYVRNWLFTGFPWGNIGYSQINALWLVQSADLFGVYGLALMLLLVNGLLADGVRRRVAGETLPWRSALIVGLVLVGQLGYGYWRLAAAEPDRDALQVGLVQGSIDQAVKWDPAHLQRTLERYRQLSAQAQDPELLVWPESATPFFYQNGGERAYQVRSVAREQRAYLLFGSPSYARQEADDEVAYLNSAYLLSPQAQLLGRSDKVHLVPFGEYVPLWGMFGLVEKLAEGIGDFVPGQLQPLSLNGHQLGVLICYEAIFPELAQKLVSRGAQVLVNITNDAWFGDSSAPWQHLDMARMRAIENKVWLLRSANTGVSALIDPFGRVVAQSRLFEPALVEGTAYFKQGGSLYTHTGDSLPRLLGIVVLVWLWQSRKKKL</sequence>
<reference evidence="11" key="1">
    <citation type="submission" date="2006-05" db="EMBL/GenBank/DDBJ databases">
        <title>Annotation of the draft genome assembly of Desulfuromonas acetoxidans DSM 684.</title>
        <authorList>
            <consortium name="US DOE Joint Genome Institute (JGI-ORNL)"/>
            <person name="Larimer F."/>
            <person name="Land M."/>
            <person name="Hauser L."/>
        </authorList>
    </citation>
    <scope>NUCLEOTIDE SEQUENCE [LARGE SCALE GENOMIC DNA]</scope>
    <source>
        <strain evidence="11">DSM 684</strain>
    </source>
</reference>
<feature type="transmembrane region" description="Helical" evidence="9">
    <location>
        <begin position="186"/>
        <end position="207"/>
    </location>
</feature>
<dbReference type="Proteomes" id="UP000005695">
    <property type="component" value="Unassembled WGS sequence"/>
</dbReference>
<dbReference type="SUPFAM" id="SSF56317">
    <property type="entry name" value="Carbon-nitrogen hydrolase"/>
    <property type="match status" value="1"/>
</dbReference>
<feature type="transmembrane region" description="Helical" evidence="9">
    <location>
        <begin position="109"/>
        <end position="127"/>
    </location>
</feature>
<dbReference type="PROSITE" id="PS50263">
    <property type="entry name" value="CN_HYDROLASE"/>
    <property type="match status" value="1"/>
</dbReference>
<feature type="domain" description="CN hydrolase" evidence="10">
    <location>
        <begin position="224"/>
        <end position="466"/>
    </location>
</feature>
<dbReference type="InterPro" id="IPR004563">
    <property type="entry name" value="Apolipo_AcylTrfase"/>
</dbReference>
<feature type="transmembrane region" description="Helical" evidence="9">
    <location>
        <begin position="77"/>
        <end position="97"/>
    </location>
</feature>
<dbReference type="Pfam" id="PF20154">
    <property type="entry name" value="LNT_N"/>
    <property type="match status" value="1"/>
</dbReference>
<comment type="subcellular location">
    <subcellularLocation>
        <location evidence="1 9">Cell membrane</location>
        <topology evidence="1 9">Multi-pass membrane protein</topology>
    </subcellularLocation>
</comment>
<comment type="function">
    <text evidence="9">Catalyzes the phospholipid dependent N-acylation of the N-terminal cysteine of apolipoprotein, the last step in lipoprotein maturation.</text>
</comment>
<dbReference type="PANTHER" id="PTHR38686">
    <property type="entry name" value="APOLIPOPROTEIN N-ACYLTRANSFERASE"/>
    <property type="match status" value="1"/>
</dbReference>
<dbReference type="GO" id="GO:0005886">
    <property type="term" value="C:plasma membrane"/>
    <property type="evidence" value="ECO:0007669"/>
    <property type="project" value="UniProtKB-SubCell"/>
</dbReference>
<dbReference type="HAMAP" id="MF_01148">
    <property type="entry name" value="Lnt"/>
    <property type="match status" value="1"/>
</dbReference>
<dbReference type="CDD" id="cd07571">
    <property type="entry name" value="ALP_N-acyl_transferase"/>
    <property type="match status" value="1"/>
</dbReference>
<protein>
    <recommendedName>
        <fullName evidence="9">Apolipoprotein N-acyltransferase</fullName>
        <shortName evidence="9">ALP N-acyltransferase</shortName>
        <ecNumber evidence="9">2.3.1.269</ecNumber>
    </recommendedName>
</protein>
<comment type="catalytic activity">
    <reaction evidence="9">
        <text>N-terminal S-1,2-diacyl-sn-glyceryl-L-cysteinyl-[lipoprotein] + a glycerophospholipid = N-acyl-S-1,2-diacyl-sn-glyceryl-L-cysteinyl-[lipoprotein] + a 2-acyl-sn-glycero-3-phospholipid + H(+)</text>
        <dbReference type="Rhea" id="RHEA:48228"/>
        <dbReference type="Rhea" id="RHEA-COMP:14681"/>
        <dbReference type="Rhea" id="RHEA-COMP:14684"/>
        <dbReference type="ChEBI" id="CHEBI:15378"/>
        <dbReference type="ChEBI" id="CHEBI:136912"/>
        <dbReference type="ChEBI" id="CHEBI:140656"/>
        <dbReference type="ChEBI" id="CHEBI:140657"/>
        <dbReference type="ChEBI" id="CHEBI:140660"/>
        <dbReference type="EC" id="2.3.1.269"/>
    </reaction>
</comment>
<dbReference type="GO" id="GO:0042158">
    <property type="term" value="P:lipoprotein biosynthetic process"/>
    <property type="evidence" value="ECO:0007669"/>
    <property type="project" value="UniProtKB-UniRule"/>
</dbReference>
<dbReference type="OrthoDB" id="9804277at2"/>
<gene>
    <name evidence="9" type="primary">lnt</name>
    <name evidence="11" type="ORF">Dace_1645</name>
</gene>
<evidence type="ECO:0000256" key="2">
    <source>
        <dbReference type="ARBA" id="ARBA00010065"/>
    </source>
</evidence>
<keyword evidence="4 9" id="KW-0808">Transferase</keyword>
<feature type="transmembrane region" description="Helical" evidence="9">
    <location>
        <begin position="20"/>
        <end position="40"/>
    </location>
</feature>
<evidence type="ECO:0000256" key="9">
    <source>
        <dbReference type="HAMAP-Rule" id="MF_01148"/>
    </source>
</evidence>
<dbReference type="InterPro" id="IPR036526">
    <property type="entry name" value="C-N_Hydrolase_sf"/>
</dbReference>
<keyword evidence="3 9" id="KW-1003">Cell membrane</keyword>
<evidence type="ECO:0000256" key="4">
    <source>
        <dbReference type="ARBA" id="ARBA00022679"/>
    </source>
</evidence>
<dbReference type="EC" id="2.3.1.269" evidence="9"/>
<feature type="transmembrane region" description="Helical" evidence="9">
    <location>
        <begin position="47"/>
        <end position="65"/>
    </location>
</feature>